<keyword evidence="4 6" id="KW-1133">Transmembrane helix</keyword>
<evidence type="ECO:0000313" key="7">
    <source>
        <dbReference type="EMBL" id="TFW73402.1"/>
    </source>
</evidence>
<dbReference type="RefSeq" id="WP_135276183.1">
    <property type="nucleotide sequence ID" value="NZ_PQVH01000001.1"/>
</dbReference>
<evidence type="ECO:0000256" key="6">
    <source>
        <dbReference type="RuleBase" id="RU363076"/>
    </source>
</evidence>
<keyword evidence="5 6" id="KW-0472">Membrane</keyword>
<evidence type="ECO:0000256" key="1">
    <source>
        <dbReference type="ARBA" id="ARBA00004370"/>
    </source>
</evidence>
<dbReference type="PROSITE" id="PS50895">
    <property type="entry name" value="SURF1"/>
    <property type="match status" value="1"/>
</dbReference>
<dbReference type="InterPro" id="IPR045214">
    <property type="entry name" value="Surf1/Surf4"/>
</dbReference>
<accession>A0A4Y9VUW2</accession>
<organism evidence="7 8">
    <name type="scientific">Methylotenera oryzisoli</name>
    <dbReference type="NCBI Taxonomy" id="2080758"/>
    <lineage>
        <taxon>Bacteria</taxon>
        <taxon>Pseudomonadati</taxon>
        <taxon>Pseudomonadota</taxon>
        <taxon>Betaproteobacteria</taxon>
        <taxon>Nitrosomonadales</taxon>
        <taxon>Methylophilaceae</taxon>
        <taxon>Methylotenera</taxon>
    </lineage>
</organism>
<dbReference type="CDD" id="cd06662">
    <property type="entry name" value="SURF1"/>
    <property type="match status" value="1"/>
</dbReference>
<evidence type="ECO:0000313" key="8">
    <source>
        <dbReference type="Proteomes" id="UP000297706"/>
    </source>
</evidence>
<dbReference type="PANTHER" id="PTHR23427">
    <property type="entry name" value="SURFEIT LOCUS PROTEIN"/>
    <property type="match status" value="1"/>
</dbReference>
<evidence type="ECO:0000256" key="3">
    <source>
        <dbReference type="ARBA" id="ARBA00022692"/>
    </source>
</evidence>
<protein>
    <recommendedName>
        <fullName evidence="6">SURF1-like protein</fullName>
    </recommendedName>
</protein>
<dbReference type="GO" id="GO:0005886">
    <property type="term" value="C:plasma membrane"/>
    <property type="evidence" value="ECO:0007669"/>
    <property type="project" value="UniProtKB-SubCell"/>
</dbReference>
<feature type="transmembrane region" description="Helical" evidence="6">
    <location>
        <begin position="223"/>
        <end position="243"/>
    </location>
</feature>
<comment type="subcellular location">
    <subcellularLocation>
        <location evidence="6">Cell membrane</location>
        <topology evidence="6">Multi-pass membrane protein</topology>
    </subcellularLocation>
    <subcellularLocation>
        <location evidence="1">Membrane</location>
    </subcellularLocation>
</comment>
<comment type="similarity">
    <text evidence="2 6">Belongs to the SURF1 family.</text>
</comment>
<proteinExistence type="inferred from homology"/>
<gene>
    <name evidence="7" type="ORF">C3Y98_00520</name>
</gene>
<feature type="transmembrane region" description="Helical" evidence="6">
    <location>
        <begin position="21"/>
        <end position="40"/>
    </location>
</feature>
<dbReference type="EMBL" id="PQVH01000001">
    <property type="protein sequence ID" value="TFW73402.1"/>
    <property type="molecule type" value="Genomic_DNA"/>
</dbReference>
<keyword evidence="8" id="KW-1185">Reference proteome</keyword>
<dbReference type="OrthoDB" id="9789940at2"/>
<comment type="caution">
    <text evidence="7">The sequence shown here is derived from an EMBL/GenBank/DDBJ whole genome shotgun (WGS) entry which is preliminary data.</text>
</comment>
<name>A0A4Y9VUW2_9PROT</name>
<evidence type="ECO:0000256" key="5">
    <source>
        <dbReference type="ARBA" id="ARBA00023136"/>
    </source>
</evidence>
<dbReference type="PANTHER" id="PTHR23427:SF2">
    <property type="entry name" value="SURFEIT LOCUS PROTEIN 1"/>
    <property type="match status" value="1"/>
</dbReference>
<keyword evidence="6" id="KW-1003">Cell membrane</keyword>
<evidence type="ECO:0000256" key="4">
    <source>
        <dbReference type="ARBA" id="ARBA00022989"/>
    </source>
</evidence>
<reference evidence="7 8" key="1">
    <citation type="submission" date="2018-02" db="EMBL/GenBank/DDBJ databases">
        <title>A novel lanthanide dependent methylotroph, Methylotenera sp. La3113.</title>
        <authorList>
            <person name="Lv H."/>
            <person name="Tani A."/>
        </authorList>
    </citation>
    <scope>NUCLEOTIDE SEQUENCE [LARGE SCALE GENOMIC DNA]</scope>
    <source>
        <strain evidence="7 8">La3113</strain>
    </source>
</reference>
<sequence>MHIRQMQFRLGNYLLRPSWQGLLILMICLPLFIKLGLWQYHKAQLGTEIQSSYNRSLKQDALSLPRNFNNLDAWKYKKVKIKGHYETEYQILLDNQVENNVAGFHVITPLKLDGSNDYVLVNRGWVAGSATHTDLPRISTPNQALEVTGLVWLPSSKIFTLESEPQKSTWNVIWQHMDMERYQKIVPIHILPLVIKLDAKSNAGGFVRNWQLPTSKITTNIGYAYQWFGFALASVLIFLFTSIKKANNTKI</sequence>
<evidence type="ECO:0000256" key="2">
    <source>
        <dbReference type="ARBA" id="ARBA00007165"/>
    </source>
</evidence>
<dbReference type="Proteomes" id="UP000297706">
    <property type="component" value="Unassembled WGS sequence"/>
</dbReference>
<dbReference type="InterPro" id="IPR002994">
    <property type="entry name" value="Surf1/Shy1"/>
</dbReference>
<keyword evidence="3 6" id="KW-0812">Transmembrane</keyword>
<dbReference type="Pfam" id="PF02104">
    <property type="entry name" value="SURF1"/>
    <property type="match status" value="1"/>
</dbReference>
<dbReference type="AlphaFoldDB" id="A0A4Y9VUW2"/>